<dbReference type="EMBL" id="UGHF01000001">
    <property type="protein sequence ID" value="STO59895.1"/>
    <property type="molecule type" value="Genomic_DNA"/>
</dbReference>
<name>A0A377HTW4_9PAST</name>
<evidence type="ECO:0000256" key="4">
    <source>
        <dbReference type="ARBA" id="ARBA00022756"/>
    </source>
</evidence>
<gene>
    <name evidence="5" type="primary">bioC</name>
    <name evidence="6" type="ORF">NCTC1659_01160</name>
</gene>
<dbReference type="PANTHER" id="PTHR43861">
    <property type="entry name" value="TRANS-ACONITATE 2-METHYLTRANSFERASE-RELATED"/>
    <property type="match status" value="1"/>
</dbReference>
<dbReference type="InterPro" id="IPR029063">
    <property type="entry name" value="SAM-dependent_MTases_sf"/>
</dbReference>
<dbReference type="Pfam" id="PF13489">
    <property type="entry name" value="Methyltransf_23"/>
    <property type="match status" value="1"/>
</dbReference>
<dbReference type="AlphaFoldDB" id="A0A377HTW4"/>
<reference evidence="6 7" key="1">
    <citation type="submission" date="2018-06" db="EMBL/GenBank/DDBJ databases">
        <authorList>
            <consortium name="Pathogen Informatics"/>
            <person name="Doyle S."/>
        </authorList>
    </citation>
    <scope>NUCLEOTIDE SEQUENCE [LARGE SCALE GENOMIC DNA]</scope>
    <source>
        <strain evidence="6 7">NCTC1659</strain>
    </source>
</reference>
<evidence type="ECO:0000256" key="1">
    <source>
        <dbReference type="ARBA" id="ARBA00022603"/>
    </source>
</evidence>
<evidence type="ECO:0000256" key="2">
    <source>
        <dbReference type="ARBA" id="ARBA00022679"/>
    </source>
</evidence>
<sequence length="253" mass="29047">MQEINKQRVAHCFSQALTTYDQQAFAQQQINEYLVALLVKQGKVDFSDVLEIGCGTGQLTSLLAQHLNIAHWYLNDLCDVKEKIGEILAGKSYDFFQVDAEYHHFPTKYDLIVSASTLQWFNDPLGFVQRSADKLNSQGYLLLATFAPENLLEIRQLTGVGLNYPNLAQWQQTLHRDFEILHLHQQQIELAFNSPLQVLQHLKQTGVTALSQGHWNKAKLQRFIGDYQRLYALGQGKVRLTYQPIFILARKRT</sequence>
<dbReference type="GO" id="GO:0102130">
    <property type="term" value="F:malonyl-CoA methyltransferase activity"/>
    <property type="evidence" value="ECO:0007669"/>
    <property type="project" value="UniProtKB-EC"/>
</dbReference>
<dbReference type="NCBIfam" id="TIGR02072">
    <property type="entry name" value="BioC"/>
    <property type="match status" value="1"/>
</dbReference>
<comment type="function">
    <text evidence="5">Converts the free carboxyl group of a malonyl-thioester to its methyl ester by transfer of a methyl group from S-adenosyl-L-methionine (SAM). It allows to synthesize pimeloyl-ACP via the fatty acid synthetic pathway.</text>
</comment>
<dbReference type="STRING" id="733.B0186_03270"/>
<evidence type="ECO:0000313" key="6">
    <source>
        <dbReference type="EMBL" id="STO59895.1"/>
    </source>
</evidence>
<evidence type="ECO:0000313" key="7">
    <source>
        <dbReference type="Proteomes" id="UP000254329"/>
    </source>
</evidence>
<comment type="catalytic activity">
    <reaction evidence="5">
        <text>malonyl-[ACP] + S-adenosyl-L-methionine = malonyl-[ACP] methyl ester + S-adenosyl-L-homocysteine</text>
        <dbReference type="Rhea" id="RHEA:17105"/>
        <dbReference type="Rhea" id="RHEA-COMP:9623"/>
        <dbReference type="Rhea" id="RHEA-COMP:9954"/>
        <dbReference type="ChEBI" id="CHEBI:57856"/>
        <dbReference type="ChEBI" id="CHEBI:59789"/>
        <dbReference type="ChEBI" id="CHEBI:78449"/>
        <dbReference type="ChEBI" id="CHEBI:78845"/>
        <dbReference type="EC" id="2.1.1.197"/>
    </reaction>
</comment>
<dbReference type="CDD" id="cd02440">
    <property type="entry name" value="AdoMet_MTases"/>
    <property type="match status" value="1"/>
</dbReference>
<dbReference type="GO" id="GO:0009102">
    <property type="term" value="P:biotin biosynthetic process"/>
    <property type="evidence" value="ECO:0007669"/>
    <property type="project" value="UniProtKB-UniRule"/>
</dbReference>
<protein>
    <recommendedName>
        <fullName evidence="5">Malonyl-[acyl-carrier protein] O-methyltransferase</fullName>
        <shortName evidence="5">Malonyl-ACP O-methyltransferase</shortName>
        <ecNumber evidence="5">2.1.1.197</ecNumber>
    </recommendedName>
    <alternativeName>
        <fullName evidence="5">Biotin synthesis protein BioC</fullName>
    </alternativeName>
</protein>
<comment type="similarity">
    <text evidence="5">Belongs to the methyltransferase superfamily.</text>
</comment>
<proteinExistence type="inferred from homology"/>
<dbReference type="GO" id="GO:0010340">
    <property type="term" value="F:carboxyl-O-methyltransferase activity"/>
    <property type="evidence" value="ECO:0007669"/>
    <property type="project" value="UniProtKB-UniRule"/>
</dbReference>
<dbReference type="InterPro" id="IPR011814">
    <property type="entry name" value="BioC"/>
</dbReference>
<dbReference type="RefSeq" id="WP_328587424.1">
    <property type="nucleotide sequence ID" value="NZ_MUXZ01000008.1"/>
</dbReference>
<keyword evidence="7" id="KW-1185">Reference proteome</keyword>
<keyword evidence="2 5" id="KW-0808">Transferase</keyword>
<keyword evidence="1 5" id="KW-0489">Methyltransferase</keyword>
<keyword evidence="3 5" id="KW-0949">S-adenosyl-L-methionine</keyword>
<comment type="pathway">
    <text evidence="5">Cofactor biosynthesis; biotin biosynthesis.</text>
</comment>
<dbReference type="HAMAP" id="MF_00835">
    <property type="entry name" value="BioC"/>
    <property type="match status" value="1"/>
</dbReference>
<dbReference type="Gene3D" id="3.40.50.150">
    <property type="entry name" value="Vaccinia Virus protein VP39"/>
    <property type="match status" value="1"/>
</dbReference>
<dbReference type="EC" id="2.1.1.197" evidence="5"/>
<evidence type="ECO:0000256" key="5">
    <source>
        <dbReference type="HAMAP-Rule" id="MF_00835"/>
    </source>
</evidence>
<dbReference type="SUPFAM" id="SSF53335">
    <property type="entry name" value="S-adenosyl-L-methionine-dependent methyltransferases"/>
    <property type="match status" value="1"/>
</dbReference>
<organism evidence="6 7">
    <name type="scientific">Canicola haemoglobinophilus</name>
    <dbReference type="NCBI Taxonomy" id="733"/>
    <lineage>
        <taxon>Bacteria</taxon>
        <taxon>Pseudomonadati</taxon>
        <taxon>Pseudomonadota</taxon>
        <taxon>Gammaproteobacteria</taxon>
        <taxon>Pasteurellales</taxon>
        <taxon>Pasteurellaceae</taxon>
        <taxon>Canicola</taxon>
    </lineage>
</organism>
<dbReference type="UniPathway" id="UPA00078"/>
<dbReference type="Proteomes" id="UP000254329">
    <property type="component" value="Unassembled WGS sequence"/>
</dbReference>
<accession>A0A377HTW4</accession>
<evidence type="ECO:0000256" key="3">
    <source>
        <dbReference type="ARBA" id="ARBA00022691"/>
    </source>
</evidence>
<keyword evidence="4 5" id="KW-0093">Biotin biosynthesis</keyword>
<dbReference type="GO" id="GO:0032259">
    <property type="term" value="P:methylation"/>
    <property type="evidence" value="ECO:0007669"/>
    <property type="project" value="UniProtKB-KW"/>
</dbReference>